<feature type="region of interest" description="Disordered" evidence="1">
    <location>
        <begin position="29"/>
        <end position="89"/>
    </location>
</feature>
<dbReference type="EMBL" id="BEGY01000018">
    <property type="protein sequence ID" value="GAX76524.1"/>
    <property type="molecule type" value="Genomic_DNA"/>
</dbReference>
<evidence type="ECO:0008006" key="5">
    <source>
        <dbReference type="Google" id="ProtNLM"/>
    </source>
</evidence>
<dbReference type="AlphaFoldDB" id="A0A250X0A9"/>
<protein>
    <recommendedName>
        <fullName evidence="5">Pherophorin domain-containing protein</fullName>
    </recommendedName>
</protein>
<evidence type="ECO:0000313" key="3">
    <source>
        <dbReference type="EMBL" id="GAX76524.1"/>
    </source>
</evidence>
<name>A0A250X0A9_9CHLO</name>
<proteinExistence type="predicted"/>
<gene>
    <name evidence="3" type="ORF">CEUSTIGMA_g3970.t1</name>
</gene>
<feature type="signal peptide" evidence="2">
    <location>
        <begin position="1"/>
        <end position="18"/>
    </location>
</feature>
<evidence type="ECO:0000313" key="4">
    <source>
        <dbReference type="Proteomes" id="UP000232323"/>
    </source>
</evidence>
<evidence type="ECO:0000256" key="1">
    <source>
        <dbReference type="SAM" id="MobiDB-lite"/>
    </source>
</evidence>
<organism evidence="3 4">
    <name type="scientific">Chlamydomonas eustigma</name>
    <dbReference type="NCBI Taxonomy" id="1157962"/>
    <lineage>
        <taxon>Eukaryota</taxon>
        <taxon>Viridiplantae</taxon>
        <taxon>Chlorophyta</taxon>
        <taxon>core chlorophytes</taxon>
        <taxon>Chlorophyceae</taxon>
        <taxon>CS clade</taxon>
        <taxon>Chlamydomonadales</taxon>
        <taxon>Chlamydomonadaceae</taxon>
        <taxon>Chlamydomonas</taxon>
    </lineage>
</organism>
<comment type="caution">
    <text evidence="3">The sequence shown here is derived from an EMBL/GenBank/DDBJ whole genome shotgun (WGS) entry which is preliminary data.</text>
</comment>
<keyword evidence="2" id="KW-0732">Signal</keyword>
<dbReference type="Proteomes" id="UP000232323">
    <property type="component" value="Unassembled WGS sequence"/>
</dbReference>
<feature type="chain" id="PRO_5013349768" description="Pherophorin domain-containing protein" evidence="2">
    <location>
        <begin position="19"/>
        <end position="227"/>
    </location>
</feature>
<keyword evidence="4" id="KW-1185">Reference proteome</keyword>
<feature type="compositionally biased region" description="Basic residues" evidence="1">
    <location>
        <begin position="29"/>
        <end position="52"/>
    </location>
</feature>
<reference evidence="3 4" key="1">
    <citation type="submission" date="2017-08" db="EMBL/GenBank/DDBJ databases">
        <title>Acidophilic green algal genome provides insights into adaptation to an acidic environment.</title>
        <authorList>
            <person name="Hirooka S."/>
            <person name="Hirose Y."/>
            <person name="Kanesaki Y."/>
            <person name="Higuchi S."/>
            <person name="Fujiwara T."/>
            <person name="Onuma R."/>
            <person name="Era A."/>
            <person name="Ohbayashi R."/>
            <person name="Uzuka A."/>
            <person name="Nozaki H."/>
            <person name="Yoshikawa H."/>
            <person name="Miyagishima S.Y."/>
        </authorList>
    </citation>
    <scope>NUCLEOTIDE SEQUENCE [LARGE SCALE GENOMIC DNA]</scope>
    <source>
        <strain evidence="3 4">NIES-2499</strain>
    </source>
</reference>
<evidence type="ECO:0000256" key="2">
    <source>
        <dbReference type="SAM" id="SignalP"/>
    </source>
</evidence>
<sequence>MTSSAFILSCLLIAVVLCSDVTAVQKSHFKKHPLHKKHPHKKPPPPHKKPPHKMMSPSPVKKSPPHYTPPMLNNTKTPPHVKPSPSVGSTVENGLPGGSVFFCLSGPTSAKGQGCDAATQTSMFNFLGKQLNANTSALLCVEVLIGVCVQADLISQTTGLSDVSSISLQTVTGWLNAANIFGPLTVYIYGFEATNNNFNAPDAQSIFSCTNKTVPQLPTPICTNTGK</sequence>
<accession>A0A250X0A9</accession>